<sequence length="30" mass="2998">MTSNPEVLFRDALQSVFGPLAASASCTAGG</sequence>
<name>C1DE93_AZOVD</name>
<dbReference type="EnsemblBacteria" id="ACO80201">
    <property type="protein sequence ID" value="ACO80201"/>
    <property type="gene ID" value="Avin_40660"/>
</dbReference>
<keyword evidence="2" id="KW-1185">Reference proteome</keyword>
<reference evidence="1 2" key="1">
    <citation type="journal article" date="2009" name="J. Bacteriol.">
        <title>Genome sequence of Azotobacter vinelandii, an obligate aerobe specialized to support diverse anaerobic metabolic processes.</title>
        <authorList>
            <person name="Setubal J.C."/>
            <person name="dos Santos P."/>
            <person name="Goldman B.S."/>
            <person name="Ertesvag H."/>
            <person name="Espin G."/>
            <person name="Rubio L.M."/>
            <person name="Valla S."/>
            <person name="Almeida N.F."/>
            <person name="Balasubramanian D."/>
            <person name="Cromes L."/>
            <person name="Curatti L."/>
            <person name="Du Z."/>
            <person name="Godsy E."/>
            <person name="Goodner B."/>
            <person name="Hellner-Burris K."/>
            <person name="Hernandez J.A."/>
            <person name="Houmiel K."/>
            <person name="Imperial J."/>
            <person name="Kennedy C."/>
            <person name="Larson T.J."/>
            <person name="Latreille P."/>
            <person name="Ligon L.S."/>
            <person name="Lu J."/>
            <person name="Maerk M."/>
            <person name="Miller N.M."/>
            <person name="Norton S."/>
            <person name="O'Carroll I.P."/>
            <person name="Paulsen I."/>
            <person name="Raulfs E.C."/>
            <person name="Roemer R."/>
            <person name="Rosser J."/>
            <person name="Segura D."/>
            <person name="Slater S."/>
            <person name="Stricklin S.L."/>
            <person name="Studholme D.J."/>
            <person name="Sun J."/>
            <person name="Viana C.J."/>
            <person name="Wallin E."/>
            <person name="Wang B."/>
            <person name="Wheeler C."/>
            <person name="Zhu H."/>
            <person name="Dean D.R."/>
            <person name="Dixon R."/>
            <person name="Wood D."/>
        </authorList>
    </citation>
    <scope>NUCLEOTIDE SEQUENCE [LARGE SCALE GENOMIC DNA]</scope>
    <source>
        <strain evidence="2">DJ / ATCC BAA-1303</strain>
    </source>
</reference>
<dbReference type="HOGENOM" id="CLU_3401901_0_0_6"/>
<accession>C1DE93</accession>
<organism evidence="1 2">
    <name type="scientific">Azotobacter vinelandii (strain DJ / ATCC BAA-1303)</name>
    <dbReference type="NCBI Taxonomy" id="322710"/>
    <lineage>
        <taxon>Bacteria</taxon>
        <taxon>Pseudomonadati</taxon>
        <taxon>Pseudomonadota</taxon>
        <taxon>Gammaproteobacteria</taxon>
        <taxon>Pseudomonadales</taxon>
        <taxon>Pseudomonadaceae</taxon>
        <taxon>Azotobacter</taxon>
    </lineage>
</organism>
<evidence type="ECO:0000313" key="2">
    <source>
        <dbReference type="Proteomes" id="UP000002424"/>
    </source>
</evidence>
<dbReference type="KEGG" id="avn:Avin_40660"/>
<dbReference type="AlphaFoldDB" id="C1DE93"/>
<dbReference type="Proteomes" id="UP000002424">
    <property type="component" value="Chromosome"/>
</dbReference>
<gene>
    <name evidence="1" type="ordered locus">Avin_40660</name>
</gene>
<proteinExistence type="predicted"/>
<evidence type="ECO:0000313" key="1">
    <source>
        <dbReference type="EMBL" id="ACO80201.1"/>
    </source>
</evidence>
<protein>
    <submittedName>
        <fullName evidence="1">Uncharacterized protein</fullName>
    </submittedName>
</protein>
<dbReference type="EMBL" id="CP001157">
    <property type="protein sequence ID" value="ACO80201.1"/>
    <property type="molecule type" value="Genomic_DNA"/>
</dbReference>